<keyword evidence="2" id="KW-1185">Reference proteome</keyword>
<name>A0ABU1P7C4_9BACL</name>
<evidence type="ECO:0000313" key="1">
    <source>
        <dbReference type="EMBL" id="MDR6555479.1"/>
    </source>
</evidence>
<dbReference type="EMBL" id="JAVDSB010000030">
    <property type="protein sequence ID" value="MDR6555479.1"/>
    <property type="molecule type" value="Genomic_DNA"/>
</dbReference>
<sequence>METKYRFVIKHKETQKYFADTPDFSTRKLFEAKRFYDELHYNLWLATSPYAVDRDDYEFIQIEQTIQEVTPHE</sequence>
<gene>
    <name evidence="1" type="ORF">J2736_006741</name>
</gene>
<evidence type="ECO:0000313" key="2">
    <source>
        <dbReference type="Proteomes" id="UP001267290"/>
    </source>
</evidence>
<comment type="caution">
    <text evidence="1">The sequence shown here is derived from an EMBL/GenBank/DDBJ whole genome shotgun (WGS) entry which is preliminary data.</text>
</comment>
<protein>
    <submittedName>
        <fullName evidence="1">Uncharacterized protein</fullName>
    </submittedName>
</protein>
<proteinExistence type="predicted"/>
<reference evidence="1 2" key="1">
    <citation type="submission" date="2023-07" db="EMBL/GenBank/DDBJ databases">
        <title>Sorghum-associated microbial communities from plants grown in Nebraska, USA.</title>
        <authorList>
            <person name="Schachtman D."/>
        </authorList>
    </citation>
    <scope>NUCLEOTIDE SEQUENCE [LARGE SCALE GENOMIC DNA]</scope>
    <source>
        <strain evidence="1 2">CC258</strain>
    </source>
</reference>
<dbReference type="Proteomes" id="UP001267290">
    <property type="component" value="Unassembled WGS sequence"/>
</dbReference>
<accession>A0ABU1P7C4</accession>
<organism evidence="1 2">
    <name type="scientific">Paenibacillus qinlingensis</name>
    <dbReference type="NCBI Taxonomy" id="1837343"/>
    <lineage>
        <taxon>Bacteria</taxon>
        <taxon>Bacillati</taxon>
        <taxon>Bacillota</taxon>
        <taxon>Bacilli</taxon>
        <taxon>Bacillales</taxon>
        <taxon>Paenibacillaceae</taxon>
        <taxon>Paenibacillus</taxon>
    </lineage>
</organism>